<evidence type="ECO:0000256" key="2">
    <source>
        <dbReference type="ARBA" id="ARBA00010617"/>
    </source>
</evidence>
<evidence type="ECO:0000256" key="6">
    <source>
        <dbReference type="RuleBase" id="RU000461"/>
    </source>
</evidence>
<dbReference type="CDD" id="cd11058">
    <property type="entry name" value="CYP60B-like"/>
    <property type="match status" value="1"/>
</dbReference>
<keyword evidence="7" id="KW-1133">Transmembrane helix</keyword>
<dbReference type="PANTHER" id="PTHR24305">
    <property type="entry name" value="CYTOCHROME P450"/>
    <property type="match status" value="1"/>
</dbReference>
<evidence type="ECO:0008006" key="10">
    <source>
        <dbReference type="Google" id="ProtNLM"/>
    </source>
</evidence>
<sequence>MRVAADDPSAFGQLLKLMHPTRILVAAGGFLVICCLLQAFQIIYNIFFHPLRKYPGPKLAAATKLPYQRSRISGNQVAWITSLHNRYGDVVRVAPNELSYIDGQAWKDIYGFQKAGKGENPKDMSFYGTGANGFHSIITLNEQDHGRVRRIFSAAFSNKALKQQEPLFLTYADLLIEKLHEIADNNPDAEVNLVDFYNFTTFDVMGDLTFGEPLYMLKDTKYSPWVSAIFAGIKLGTMFHVIGSFPTARFLIERLAPKSLQEKRRAHSQYTDDRVDRRLKRETSRPDIWSLVLSQSGDKCLSVGEMHSNANIFMIAGTETTATLLSGLTFYLLKTPAAMDRLVNEIRSAFAGTKEITMERLAQLKYLNACVEEGLRMYPPVPIGLPRVAAHEGAEICGRFVPGGTSMYVSQFAAYRNPKNFHSPDSFIPERWLGEDEDSSKDNKLVLQPFSIGPRGCLGKNMAYHEIRLILAKVLWHFDLTLCAQSERWADQKVYSLWEKQPLMCSSTGLTEQNDTSKATRPQASNDIGELMPRELIISIGGGWRKVTIKDLAKELPRIDPPSDPLLCDSCKELTFESSIQYDKEVRKDATVPEDLLSGARCDDRVDWEREAAKMGSVYENALLTIAATDARDANYSLLDEAHDVFVDDYIVERPCD</sequence>
<keyword evidence="7" id="KW-0472">Membrane</keyword>
<dbReference type="Gene3D" id="1.10.630.10">
    <property type="entry name" value="Cytochrome P450"/>
    <property type="match status" value="1"/>
</dbReference>
<feature type="transmembrane region" description="Helical" evidence="7">
    <location>
        <begin position="23"/>
        <end position="48"/>
    </location>
</feature>
<evidence type="ECO:0000256" key="7">
    <source>
        <dbReference type="SAM" id="Phobius"/>
    </source>
</evidence>
<gene>
    <name evidence="8" type="ORF">H2201_006005</name>
</gene>
<dbReference type="InterPro" id="IPR001128">
    <property type="entry name" value="Cyt_P450"/>
</dbReference>
<dbReference type="InterPro" id="IPR050121">
    <property type="entry name" value="Cytochrome_P450_monoxygenase"/>
</dbReference>
<dbReference type="PANTHER" id="PTHR24305:SF210">
    <property type="entry name" value="CYTOCHROME P450 MONOOXYGENASE ASQL-RELATED"/>
    <property type="match status" value="1"/>
</dbReference>
<name>A0ABQ9NRN5_9PEZI</name>
<proteinExistence type="inferred from homology"/>
<accession>A0ABQ9NRN5</accession>
<reference evidence="8" key="1">
    <citation type="submission" date="2022-10" db="EMBL/GenBank/DDBJ databases">
        <title>Culturing micro-colonial fungi from biological soil crusts in the Mojave desert and describing Neophaeococcomyces mojavensis, and introducing the new genera and species Taxawa tesnikishii.</title>
        <authorList>
            <person name="Kurbessoian T."/>
            <person name="Stajich J.E."/>
        </authorList>
    </citation>
    <scope>NUCLEOTIDE SEQUENCE</scope>
    <source>
        <strain evidence="8">TK_1</strain>
    </source>
</reference>
<dbReference type="InterPro" id="IPR036396">
    <property type="entry name" value="Cyt_P450_sf"/>
</dbReference>
<keyword evidence="3 6" id="KW-0349">Heme</keyword>
<keyword evidence="7" id="KW-0812">Transmembrane</keyword>
<dbReference type="Pfam" id="PF00067">
    <property type="entry name" value="p450"/>
    <property type="match status" value="1"/>
</dbReference>
<comment type="similarity">
    <text evidence="2 6">Belongs to the cytochrome P450 family.</text>
</comment>
<evidence type="ECO:0000313" key="9">
    <source>
        <dbReference type="Proteomes" id="UP001172684"/>
    </source>
</evidence>
<organism evidence="8 9">
    <name type="scientific">Coniosporium apollinis</name>
    <dbReference type="NCBI Taxonomy" id="61459"/>
    <lineage>
        <taxon>Eukaryota</taxon>
        <taxon>Fungi</taxon>
        <taxon>Dikarya</taxon>
        <taxon>Ascomycota</taxon>
        <taxon>Pezizomycotina</taxon>
        <taxon>Dothideomycetes</taxon>
        <taxon>Dothideomycetes incertae sedis</taxon>
        <taxon>Coniosporium</taxon>
    </lineage>
</organism>
<keyword evidence="9" id="KW-1185">Reference proteome</keyword>
<dbReference type="PRINTS" id="PR00463">
    <property type="entry name" value="EP450I"/>
</dbReference>
<evidence type="ECO:0000256" key="3">
    <source>
        <dbReference type="ARBA" id="ARBA00022617"/>
    </source>
</evidence>
<evidence type="ECO:0000256" key="1">
    <source>
        <dbReference type="ARBA" id="ARBA00001971"/>
    </source>
</evidence>
<dbReference type="EMBL" id="JAPDRL010000048">
    <property type="protein sequence ID" value="KAJ9662721.1"/>
    <property type="molecule type" value="Genomic_DNA"/>
</dbReference>
<evidence type="ECO:0000313" key="8">
    <source>
        <dbReference type="EMBL" id="KAJ9662721.1"/>
    </source>
</evidence>
<evidence type="ECO:0000256" key="4">
    <source>
        <dbReference type="ARBA" id="ARBA00022723"/>
    </source>
</evidence>
<dbReference type="PROSITE" id="PS00086">
    <property type="entry name" value="CYTOCHROME_P450"/>
    <property type="match status" value="1"/>
</dbReference>
<dbReference type="SUPFAM" id="SSF48264">
    <property type="entry name" value="Cytochrome P450"/>
    <property type="match status" value="1"/>
</dbReference>
<dbReference type="PRINTS" id="PR00385">
    <property type="entry name" value="P450"/>
</dbReference>
<keyword evidence="6" id="KW-0503">Monooxygenase</keyword>
<keyword evidence="6" id="KW-0560">Oxidoreductase</keyword>
<dbReference type="Proteomes" id="UP001172684">
    <property type="component" value="Unassembled WGS sequence"/>
</dbReference>
<keyword evidence="4 6" id="KW-0479">Metal-binding</keyword>
<keyword evidence="5 6" id="KW-0408">Iron</keyword>
<comment type="cofactor">
    <cofactor evidence="1">
        <name>heme</name>
        <dbReference type="ChEBI" id="CHEBI:30413"/>
    </cofactor>
</comment>
<dbReference type="InterPro" id="IPR017972">
    <property type="entry name" value="Cyt_P450_CS"/>
</dbReference>
<protein>
    <recommendedName>
        <fullName evidence="10">Cytochrome P450 monooxygenase</fullName>
    </recommendedName>
</protein>
<dbReference type="InterPro" id="IPR002401">
    <property type="entry name" value="Cyt_P450_E_grp-I"/>
</dbReference>
<comment type="caution">
    <text evidence="8">The sequence shown here is derived from an EMBL/GenBank/DDBJ whole genome shotgun (WGS) entry which is preliminary data.</text>
</comment>
<evidence type="ECO:0000256" key="5">
    <source>
        <dbReference type="ARBA" id="ARBA00023004"/>
    </source>
</evidence>